<dbReference type="PANTHER" id="PTHR47535">
    <property type="entry name" value="MUSCLE-SPECIFIC PROTEIN 300 KDA, ISOFORM G"/>
    <property type="match status" value="1"/>
</dbReference>
<evidence type="ECO:0000256" key="6">
    <source>
        <dbReference type="ARBA" id="ARBA00023136"/>
    </source>
</evidence>
<keyword evidence="4" id="KW-0677">Repeat</keyword>
<dbReference type="InterPro" id="IPR018159">
    <property type="entry name" value="Spectrin/alpha-actinin"/>
</dbReference>
<dbReference type="Pfam" id="PF10541">
    <property type="entry name" value="KASH"/>
    <property type="match status" value="1"/>
</dbReference>
<dbReference type="InterPro" id="IPR012315">
    <property type="entry name" value="KASH"/>
</dbReference>
<evidence type="ECO:0000259" key="10">
    <source>
        <dbReference type="PROSITE" id="PS51049"/>
    </source>
</evidence>
<evidence type="ECO:0000256" key="3">
    <source>
        <dbReference type="ARBA" id="ARBA00022692"/>
    </source>
</evidence>
<keyword evidence="5" id="KW-1133">Transmembrane helix</keyword>
<dbReference type="Pfam" id="PF00435">
    <property type="entry name" value="Spectrin"/>
    <property type="match status" value="3"/>
</dbReference>
<evidence type="ECO:0000256" key="1">
    <source>
        <dbReference type="ARBA" id="ARBA00004126"/>
    </source>
</evidence>
<comment type="similarity">
    <text evidence="2">Belongs to the nesprin family.</text>
</comment>
<evidence type="ECO:0000256" key="9">
    <source>
        <dbReference type="SAM" id="Coils"/>
    </source>
</evidence>
<evidence type="ECO:0000256" key="5">
    <source>
        <dbReference type="ARBA" id="ARBA00022989"/>
    </source>
</evidence>
<dbReference type="SMART" id="SM01249">
    <property type="entry name" value="KASH"/>
    <property type="match status" value="1"/>
</dbReference>
<keyword evidence="12" id="KW-1185">Reference proteome</keyword>
<sequence length="1471" mass="169536">MMKKKKDIAWEKESEVCEETLSKHVEKFAILKSMVAEIANAVGLDSKSLLNSEIENLGKRLQDVRESLTTLTDVAEEQTKSQNENAEKINATKVLIDSIKSSTNGISSSLEKDEQKLIAVRDNLLALSKAESQIQQVRNKTLELSQSVRTETTVLEVLELWQEVFKETFQQYHKLSTRLVKNEDAAAALRLWQEYLINVQQFLQDSIPGDYHSLSDHQHLLQVHRNLLATQQNILQPIDDRGQLASNLVEMSVLEQFNTLTSLHNDTLANIVDRYTEVQNRLNYWDRYRSDQNRLLSWLKELEREKEKMQLRYLHIRGISRVMSQIDNILSKMAYGEEQAADLKLQQDKILQFCDDALATSIRMEHSAIKQRISNLEAALMTWKQFLERILKLIQSHEECVSKLENIFNSTQDVITNSVTDKSSLSLSGRLEYLQTARAKLANTAKDLEELESSHKQLKECLSPSDMKAINQKVWVLKNQRNELDHELLILCQQIEERLGQRSKFESRQQKFVAWTDELEKRILKDSANDCSVDDPEELLRKLETDLNVEMMLKQREYNWLITTGNELVSSCGDQYSDVTAKQIIHSKTNEVKVRWERLEALGKSKTNKLHSLLETMTQLERKIAEIRAWLTQMELQLGKPLVFEDCKKEVVDHKIQEHEKLKKSIEAESGNIGEVLNLCELLLSDEEVWKAHFRMENLSVAIKNLEKRWKTVCGQSAERKRKITFIWKLLQEIIKISNEEEEWLLEQEKHLKDLEKPMKDLSKQELQDMIFHLESRIKEIESHVPTFEILEKTYSKLVVSSGLLPENISNLTTRPRIVITKWNNLLPRANMMLKALQSEIALFKDFEVAQGNSILVLARIDSKLTELVHLDDSKKSPTERMQLLDALELDLNSQNATLESADQLGLKIMKKGRKEEIQRTQELIDEYQLLWKDIQERIIVLRSEIRVLVEQSMPQEIDESIQVETLKFEQDTAVQVNTLPPQLQRMTSISAKDAYLVELSSAIVECKSNLEKLEALIAKEIPPQGSPDVNKRGREIVEVIASCQSNIEIIRHLHDLLEKDYDITSEEIMSIEVTLLIKRYEELLVRAKETQQKIREIRSTVSAAYNLLCQHEAGRLICPLCTKRNWAQLDNDLWRLEKWLQVADGTQKTQKSPPTNIEQLEDVIQDHREFILDLDSHKSIIRSLNIVGTHLADHSEDTEKANRLRSRLEEDNKTWELVCRRAAEWERLLQTALIENQQFHSIINELCTWLEKTEQKIKLSEPVDLTVDTPVIENKYQAFRELRSELERCEPRVMSLQEAANQLLRQENSPEGSSTTYRRLTDLRLKLQSLIKLTGVYILKLGAVIGRDPRELGVPLASSTLGAPLLSSSYDLVDSSSQDLPRTSAQGESAHTYTTDEDELQINPSVLRRSYRFLGRVLRASLPIQAMMLLLLGAASLVPFSEDDDSCSLYTSIANSLSPVLRYNNGLPPI</sequence>
<feature type="topological domain" description="Perinuclear space" evidence="8">
    <location>
        <begin position="1442"/>
        <end position="1471"/>
    </location>
</feature>
<comment type="subcellular location">
    <subcellularLocation>
        <location evidence="1">Nucleus membrane</location>
    </subcellularLocation>
</comment>
<dbReference type="Proteomes" id="UP001516400">
    <property type="component" value="Unassembled WGS sequence"/>
</dbReference>
<protein>
    <recommendedName>
        <fullName evidence="10">KASH domain-containing protein</fullName>
    </recommendedName>
</protein>
<evidence type="ECO:0000256" key="8">
    <source>
        <dbReference type="PROSITE-ProRule" id="PRU00385"/>
    </source>
</evidence>
<evidence type="ECO:0000313" key="11">
    <source>
        <dbReference type="EMBL" id="KAL3268192.1"/>
    </source>
</evidence>
<organism evidence="11 12">
    <name type="scientific">Cryptolaemus montrouzieri</name>
    <dbReference type="NCBI Taxonomy" id="559131"/>
    <lineage>
        <taxon>Eukaryota</taxon>
        <taxon>Metazoa</taxon>
        <taxon>Ecdysozoa</taxon>
        <taxon>Arthropoda</taxon>
        <taxon>Hexapoda</taxon>
        <taxon>Insecta</taxon>
        <taxon>Pterygota</taxon>
        <taxon>Neoptera</taxon>
        <taxon>Endopterygota</taxon>
        <taxon>Coleoptera</taxon>
        <taxon>Polyphaga</taxon>
        <taxon>Cucujiformia</taxon>
        <taxon>Coccinelloidea</taxon>
        <taxon>Coccinellidae</taxon>
        <taxon>Scymninae</taxon>
        <taxon>Scymnini</taxon>
        <taxon>Cryptolaemus</taxon>
    </lineage>
</organism>
<feature type="coiled-coil region" evidence="9">
    <location>
        <begin position="431"/>
        <end position="461"/>
    </location>
</feature>
<keyword evidence="9" id="KW-0175">Coiled coil</keyword>
<feature type="topological domain" description="Cytoplasmic" evidence="8">
    <location>
        <begin position="1"/>
        <end position="1420"/>
    </location>
</feature>
<evidence type="ECO:0000256" key="7">
    <source>
        <dbReference type="ARBA" id="ARBA00023242"/>
    </source>
</evidence>
<name>A0ABD2MPB1_9CUCU</name>
<dbReference type="InterPro" id="IPR002017">
    <property type="entry name" value="Spectrin_repeat"/>
</dbReference>
<dbReference type="CDD" id="cd00176">
    <property type="entry name" value="SPEC"/>
    <property type="match status" value="2"/>
</dbReference>
<keyword evidence="7" id="KW-0539">Nucleus</keyword>
<feature type="domain" description="KASH" evidence="10">
    <location>
        <begin position="1412"/>
        <end position="1471"/>
    </location>
</feature>
<dbReference type="Gene3D" id="1.20.58.60">
    <property type="match status" value="6"/>
</dbReference>
<keyword evidence="3 8" id="KW-0812">Transmembrane</keyword>
<comment type="caution">
    <text evidence="11">The sequence shown here is derived from an EMBL/GenBank/DDBJ whole genome shotgun (WGS) entry which is preliminary data.</text>
</comment>
<dbReference type="EMBL" id="JABFTP020000021">
    <property type="protein sequence ID" value="KAL3268192.1"/>
    <property type="molecule type" value="Genomic_DNA"/>
</dbReference>
<gene>
    <name evidence="11" type="ORF">HHI36_007318</name>
</gene>
<evidence type="ECO:0000256" key="4">
    <source>
        <dbReference type="ARBA" id="ARBA00022737"/>
    </source>
</evidence>
<dbReference type="FunFam" id="1.20.58.60:FF:000171">
    <property type="entry name" value="Uncharacterized protein, isoform B"/>
    <property type="match status" value="1"/>
</dbReference>
<proteinExistence type="inferred from homology"/>
<dbReference type="GO" id="GO:0031965">
    <property type="term" value="C:nuclear membrane"/>
    <property type="evidence" value="ECO:0007669"/>
    <property type="project" value="UniProtKB-SubCell"/>
</dbReference>
<reference evidence="11 12" key="1">
    <citation type="journal article" date="2021" name="BMC Biol.">
        <title>Horizontally acquired antibacterial genes associated with adaptive radiation of ladybird beetles.</title>
        <authorList>
            <person name="Li H.S."/>
            <person name="Tang X.F."/>
            <person name="Huang Y.H."/>
            <person name="Xu Z.Y."/>
            <person name="Chen M.L."/>
            <person name="Du X.Y."/>
            <person name="Qiu B.Y."/>
            <person name="Chen P.T."/>
            <person name="Zhang W."/>
            <person name="Slipinski A."/>
            <person name="Escalona H.E."/>
            <person name="Waterhouse R.M."/>
            <person name="Zwick A."/>
            <person name="Pang H."/>
        </authorList>
    </citation>
    <scope>NUCLEOTIDE SEQUENCE [LARGE SCALE GENOMIC DNA]</scope>
    <source>
        <strain evidence="11">SYSU2018</strain>
    </source>
</reference>
<dbReference type="SUPFAM" id="SSF46966">
    <property type="entry name" value="Spectrin repeat"/>
    <property type="match status" value="7"/>
</dbReference>
<dbReference type="InterPro" id="IPR052403">
    <property type="entry name" value="LINC-complex_assoc"/>
</dbReference>
<evidence type="ECO:0000313" key="12">
    <source>
        <dbReference type="Proteomes" id="UP001516400"/>
    </source>
</evidence>
<evidence type="ECO:0000256" key="2">
    <source>
        <dbReference type="ARBA" id="ARBA00008619"/>
    </source>
</evidence>
<dbReference type="PANTHER" id="PTHR47535:SF1">
    <property type="entry name" value="NESPRIN-1"/>
    <property type="match status" value="1"/>
</dbReference>
<dbReference type="SMART" id="SM00150">
    <property type="entry name" value="SPEC"/>
    <property type="match status" value="6"/>
</dbReference>
<accession>A0ABD2MPB1</accession>
<dbReference type="GO" id="GO:0005737">
    <property type="term" value="C:cytoplasm"/>
    <property type="evidence" value="ECO:0007669"/>
    <property type="project" value="UniProtKB-ARBA"/>
</dbReference>
<dbReference type="PROSITE" id="PS51049">
    <property type="entry name" value="KASH"/>
    <property type="match status" value="1"/>
</dbReference>
<keyword evidence="6 8" id="KW-0472">Membrane</keyword>